<dbReference type="InterPro" id="IPR018766">
    <property type="entry name" value="Zinicin_2"/>
</dbReference>
<accession>A0A7H2BEA3</accession>
<dbReference type="InterPro" id="IPR042271">
    <property type="entry name" value="Zinicin_2_N"/>
</dbReference>
<dbReference type="NCBIfam" id="TIGR03624">
    <property type="entry name" value="putative hydrolase"/>
    <property type="match status" value="1"/>
</dbReference>
<dbReference type="Proteomes" id="UP000516404">
    <property type="component" value="Chromosome"/>
</dbReference>
<keyword evidence="2" id="KW-1185">Reference proteome</keyword>
<gene>
    <name evidence="1" type="ORF">IDM49_01485</name>
</gene>
<dbReference type="Pfam" id="PF10103">
    <property type="entry name" value="Zincin_2"/>
    <property type="match status" value="1"/>
</dbReference>
<keyword evidence="1" id="KW-0482">Metalloprotease</keyword>
<dbReference type="AlphaFoldDB" id="A0A7H2BEA3"/>
<dbReference type="EMBL" id="CP061539">
    <property type="protein sequence ID" value="QNV37999.1"/>
    <property type="molecule type" value="Genomic_DNA"/>
</dbReference>
<evidence type="ECO:0000313" key="1">
    <source>
        <dbReference type="EMBL" id="QNV37999.1"/>
    </source>
</evidence>
<dbReference type="GO" id="GO:0008237">
    <property type="term" value="F:metallopeptidase activity"/>
    <property type="evidence" value="ECO:0007669"/>
    <property type="project" value="UniProtKB-KW"/>
</dbReference>
<dbReference type="GeneID" id="96622894"/>
<dbReference type="KEGG" id="rter:IDM49_01485"/>
<protein>
    <submittedName>
        <fullName evidence="1">Zinc-dependent metalloprotease</fullName>
    </submittedName>
</protein>
<dbReference type="NCBIfam" id="TIGR03883">
    <property type="entry name" value="DUF2342_F420"/>
    <property type="match status" value="1"/>
</dbReference>
<dbReference type="PANTHER" id="PTHR39420">
    <property type="match status" value="1"/>
</dbReference>
<dbReference type="Gene3D" id="1.20.150.30">
    <property type="entry name" value="Zincin-like metallopeptidase, N-terminal domain"/>
    <property type="match status" value="1"/>
</dbReference>
<sequence length="388" mass="42747">MTSHRSPIKWKTAAKIAGALAGAGPKMKGNEAAEAVASMRAAAEASVEHVYNITRLEAAKDLRDSEVLIVDRAGWGKANAQSFDTILKPVAGSVMGQKLEAMNTREFAIAQYTGSVEMGAILAFLSSKVLGQYDPYAALHDGGPAGGRLMIVAPNLVAMERELNLDPEDFRLWVCLHEQTHRVQFAAAPWLKDYMLDQVRALTNEMGEVSDNLLNRLVVSSKETRAEEAAVTRAKKKTLAPHPATPNRAMDRMLSADGRKRLSQVTAVMSLLEGHANVVMDNVDRTIVPTVKTIRQRFERRSSVQKILTKIIYKALGMDAKKRQYRDGQKFVQFIVDARGMDAFNRIWTSPNTLPTETEIHNPQLWIDRVLGAEPQQGSGKAAEKSGE</sequence>
<reference evidence="1 2" key="1">
    <citation type="submission" date="2020-09" db="EMBL/GenBank/DDBJ databases">
        <title>Investigation of environmental microbes.</title>
        <authorList>
            <person name="Ou Y."/>
            <person name="Kang Q."/>
        </authorList>
    </citation>
    <scope>NUCLEOTIDE SEQUENCE [LARGE SCALE GENOMIC DNA]</scope>
    <source>
        <strain evidence="1 2">KJZ-14</strain>
    </source>
</reference>
<keyword evidence="1" id="KW-0645">Protease</keyword>
<dbReference type="InterPro" id="IPR022454">
    <property type="entry name" value="CHP03883_F420-assoc"/>
</dbReference>
<dbReference type="SUPFAM" id="SSF55486">
    <property type="entry name" value="Metalloproteases ('zincins'), catalytic domain"/>
    <property type="match status" value="1"/>
</dbReference>
<dbReference type="GO" id="GO:0006508">
    <property type="term" value="P:proteolysis"/>
    <property type="evidence" value="ECO:0007669"/>
    <property type="project" value="UniProtKB-KW"/>
</dbReference>
<organism evidence="1 2">
    <name type="scientific">Rothia terrae</name>
    <dbReference type="NCBI Taxonomy" id="396015"/>
    <lineage>
        <taxon>Bacteria</taxon>
        <taxon>Bacillati</taxon>
        <taxon>Actinomycetota</taxon>
        <taxon>Actinomycetes</taxon>
        <taxon>Micrococcales</taxon>
        <taxon>Micrococcaceae</taxon>
        <taxon>Rothia</taxon>
    </lineage>
</organism>
<dbReference type="PANTHER" id="PTHR39420:SF1">
    <property type="entry name" value="HYDROLASE"/>
    <property type="match status" value="1"/>
</dbReference>
<keyword evidence="1" id="KW-0378">Hydrolase</keyword>
<dbReference type="RefSeq" id="WP_190724783.1">
    <property type="nucleotide sequence ID" value="NZ_CP061539.1"/>
</dbReference>
<evidence type="ECO:0000313" key="2">
    <source>
        <dbReference type="Proteomes" id="UP000516404"/>
    </source>
</evidence>
<proteinExistence type="predicted"/>
<name>A0A7H2BEA3_9MICC</name>